<name>A0AAV7FRL4_DENCH</name>
<evidence type="ECO:0000313" key="1">
    <source>
        <dbReference type="EMBL" id="KAH0452204.1"/>
    </source>
</evidence>
<reference evidence="1 2" key="1">
    <citation type="journal article" date="2021" name="Hortic Res">
        <title>Chromosome-scale assembly of the Dendrobium chrysotoxum genome enhances the understanding of orchid evolution.</title>
        <authorList>
            <person name="Zhang Y."/>
            <person name="Zhang G.Q."/>
            <person name="Zhang D."/>
            <person name="Liu X.D."/>
            <person name="Xu X.Y."/>
            <person name="Sun W.H."/>
            <person name="Yu X."/>
            <person name="Zhu X."/>
            <person name="Wang Z.W."/>
            <person name="Zhao X."/>
            <person name="Zhong W.Y."/>
            <person name="Chen H."/>
            <person name="Yin W.L."/>
            <person name="Huang T."/>
            <person name="Niu S.C."/>
            <person name="Liu Z.J."/>
        </authorList>
    </citation>
    <scope>NUCLEOTIDE SEQUENCE [LARGE SCALE GENOMIC DNA]</scope>
    <source>
        <strain evidence="1">Lindl</strain>
    </source>
</reference>
<sequence length="110" mass="12629">MIPELDISWKCSKASWKQPELEQAPIMMVHVTAVRSMVSRKSLESNGLARTRQSWEVWLFKAIAQCPYASKGIRSQVKLNRFSFSFSFSSVFLHGEFHDCTEEARKGMPT</sequence>
<dbReference type="AlphaFoldDB" id="A0AAV7FRL4"/>
<protein>
    <submittedName>
        <fullName evidence="1">Uncharacterized protein</fullName>
    </submittedName>
</protein>
<accession>A0AAV7FRL4</accession>
<dbReference type="Proteomes" id="UP000775213">
    <property type="component" value="Unassembled WGS sequence"/>
</dbReference>
<evidence type="ECO:0000313" key="2">
    <source>
        <dbReference type="Proteomes" id="UP000775213"/>
    </source>
</evidence>
<proteinExistence type="predicted"/>
<organism evidence="1 2">
    <name type="scientific">Dendrobium chrysotoxum</name>
    <name type="common">Orchid</name>
    <dbReference type="NCBI Taxonomy" id="161865"/>
    <lineage>
        <taxon>Eukaryota</taxon>
        <taxon>Viridiplantae</taxon>
        <taxon>Streptophyta</taxon>
        <taxon>Embryophyta</taxon>
        <taxon>Tracheophyta</taxon>
        <taxon>Spermatophyta</taxon>
        <taxon>Magnoliopsida</taxon>
        <taxon>Liliopsida</taxon>
        <taxon>Asparagales</taxon>
        <taxon>Orchidaceae</taxon>
        <taxon>Epidendroideae</taxon>
        <taxon>Malaxideae</taxon>
        <taxon>Dendrobiinae</taxon>
        <taxon>Dendrobium</taxon>
    </lineage>
</organism>
<gene>
    <name evidence="1" type="ORF">IEQ34_019503</name>
</gene>
<keyword evidence="2" id="KW-1185">Reference proteome</keyword>
<dbReference type="EMBL" id="JAGFBR010000017">
    <property type="protein sequence ID" value="KAH0452204.1"/>
    <property type="molecule type" value="Genomic_DNA"/>
</dbReference>
<comment type="caution">
    <text evidence="1">The sequence shown here is derived from an EMBL/GenBank/DDBJ whole genome shotgun (WGS) entry which is preliminary data.</text>
</comment>